<evidence type="ECO:0000256" key="7">
    <source>
        <dbReference type="ARBA" id="ARBA00023306"/>
    </source>
</evidence>
<feature type="transmembrane region" description="Helical" evidence="8">
    <location>
        <begin position="37"/>
        <end position="57"/>
    </location>
</feature>
<dbReference type="PANTHER" id="PTHR35851:SF1">
    <property type="entry name" value="CELL DIVISION PROTEIN FTSQ"/>
    <property type="match status" value="1"/>
</dbReference>
<keyword evidence="5 8" id="KW-1133">Transmembrane helix</keyword>
<dbReference type="AlphaFoldDB" id="Q3ANV1"/>
<dbReference type="PANTHER" id="PTHR35851">
    <property type="entry name" value="CELL DIVISION PROTEIN FTSQ"/>
    <property type="match status" value="1"/>
</dbReference>
<dbReference type="Pfam" id="PF08478">
    <property type="entry name" value="POTRA_1"/>
    <property type="match status" value="1"/>
</dbReference>
<dbReference type="EMBL" id="CP000108">
    <property type="protein sequence ID" value="ABB27336.1"/>
    <property type="molecule type" value="Genomic_DNA"/>
</dbReference>
<evidence type="ECO:0000256" key="5">
    <source>
        <dbReference type="ARBA" id="ARBA00022989"/>
    </source>
</evidence>
<keyword evidence="4 8" id="KW-0812">Transmembrane</keyword>
<feature type="domain" description="POTRA" evidence="9">
    <location>
        <begin position="63"/>
        <end position="131"/>
    </location>
</feature>
<dbReference type="GO" id="GO:0090529">
    <property type="term" value="P:cell septum assembly"/>
    <property type="evidence" value="ECO:0007669"/>
    <property type="project" value="InterPro"/>
</dbReference>
<evidence type="ECO:0000313" key="10">
    <source>
        <dbReference type="EMBL" id="ABB27336.1"/>
    </source>
</evidence>
<accession>Q3ANV1</accession>
<evidence type="ECO:0000256" key="3">
    <source>
        <dbReference type="ARBA" id="ARBA00022618"/>
    </source>
</evidence>
<dbReference type="OrthoDB" id="1466667at2"/>
<dbReference type="InterPro" id="IPR034746">
    <property type="entry name" value="POTRA"/>
</dbReference>
<dbReference type="eggNOG" id="COG1589">
    <property type="taxonomic scope" value="Bacteria"/>
</dbReference>
<protein>
    <submittedName>
        <fullName evidence="10">FtsQ protein, putative</fullName>
    </submittedName>
</protein>
<keyword evidence="2" id="KW-1003">Cell membrane</keyword>
<dbReference type="PROSITE" id="PS51779">
    <property type="entry name" value="POTRA"/>
    <property type="match status" value="1"/>
</dbReference>
<dbReference type="GO" id="GO:0016020">
    <property type="term" value="C:membrane"/>
    <property type="evidence" value="ECO:0007669"/>
    <property type="project" value="UniProtKB-SubCell"/>
</dbReference>
<evidence type="ECO:0000256" key="6">
    <source>
        <dbReference type="ARBA" id="ARBA00023136"/>
    </source>
</evidence>
<sequence>MPDDEYQEYYDPEEGELVEEEVLEEPLPAPTSGGGSFVLIVVALVLLLVAGLASVALQWKQKVVVRNFIVEGESVLKEQEILAPIEFAKGHNLQLLEVGVLKSQLLALPYVHDVVVRKEFNGTIRLRLHEREPVALTVHNGHIMVIDREGFLLPWRNTVAQRYPKLLTVYGTERYAKSERGLQRLHERDVAVILEFIAALAESDYASLLIRELHLDATNTTWSKASQSSSHFIFGNDGRFNEKLKNFEIFWQKVISKKGFTFYNIVDLRFKDRVFTIPSVISPSPQEITPL</sequence>
<evidence type="ECO:0000256" key="8">
    <source>
        <dbReference type="SAM" id="Phobius"/>
    </source>
</evidence>
<keyword evidence="6 8" id="KW-0472">Membrane</keyword>
<dbReference type="STRING" id="340177.Cag_0057"/>
<organism evidence="10">
    <name type="scientific">Chlorobium chlorochromatii (strain CaD3)</name>
    <dbReference type="NCBI Taxonomy" id="340177"/>
    <lineage>
        <taxon>Bacteria</taxon>
        <taxon>Pseudomonadati</taxon>
        <taxon>Chlorobiota</taxon>
        <taxon>Chlorobiia</taxon>
        <taxon>Chlorobiales</taxon>
        <taxon>Chlorobiaceae</taxon>
        <taxon>Chlorobium/Pelodictyon group</taxon>
        <taxon>Chlorobium</taxon>
    </lineage>
</organism>
<proteinExistence type="predicted"/>
<dbReference type="HOGENOM" id="CLU_935945_0_0_10"/>
<comment type="subcellular location">
    <subcellularLocation>
        <location evidence="1">Membrane</location>
    </subcellularLocation>
</comment>
<reference evidence="10" key="1">
    <citation type="submission" date="2005-08" db="EMBL/GenBank/DDBJ databases">
        <title>Complete sequence of Chlorobium chlorochromatii CaD3.</title>
        <authorList>
            <person name="Copeland A."/>
            <person name="Lucas S."/>
            <person name="Lapidus A."/>
            <person name="Barry K."/>
            <person name="Detter J.C."/>
            <person name="Glavina T."/>
            <person name="Hammon N."/>
            <person name="Israni S."/>
            <person name="Pitluck S."/>
            <person name="Bryant D."/>
            <person name="Schmutz J."/>
            <person name="Larimer F."/>
            <person name="Land M."/>
            <person name="Kyrpides N."/>
            <person name="Ivanova N."/>
            <person name="Richardson P."/>
        </authorList>
    </citation>
    <scope>NUCLEOTIDE SEQUENCE [LARGE SCALE GENOMIC DNA]</scope>
    <source>
        <strain evidence="10">CaD3</strain>
    </source>
</reference>
<keyword evidence="7" id="KW-0131">Cell cycle</keyword>
<keyword evidence="3" id="KW-0132">Cell division</keyword>
<name>Q3ANV1_CHLCH</name>
<evidence type="ECO:0000259" key="9">
    <source>
        <dbReference type="PROSITE" id="PS51779"/>
    </source>
</evidence>
<dbReference type="KEGG" id="cch:Cag_0057"/>
<dbReference type="InterPro" id="IPR013685">
    <property type="entry name" value="POTRA_FtsQ_type"/>
</dbReference>
<evidence type="ECO:0000256" key="1">
    <source>
        <dbReference type="ARBA" id="ARBA00004370"/>
    </source>
</evidence>
<dbReference type="Gene3D" id="3.10.20.310">
    <property type="entry name" value="membrane protein fhac"/>
    <property type="match status" value="1"/>
</dbReference>
<dbReference type="InterPro" id="IPR026579">
    <property type="entry name" value="FtsQ"/>
</dbReference>
<evidence type="ECO:0000256" key="4">
    <source>
        <dbReference type="ARBA" id="ARBA00022692"/>
    </source>
</evidence>
<gene>
    <name evidence="10" type="ordered locus">Cag_0057</name>
</gene>
<evidence type="ECO:0000256" key="2">
    <source>
        <dbReference type="ARBA" id="ARBA00022475"/>
    </source>
</evidence>